<accession>A0AAD8RGA8</accession>
<keyword evidence="1 2" id="KW-0863">Zinc-finger</keyword>
<dbReference type="Proteomes" id="UP001231189">
    <property type="component" value="Unassembled WGS sequence"/>
</dbReference>
<evidence type="ECO:0000259" key="3">
    <source>
        <dbReference type="PROSITE" id="PS50966"/>
    </source>
</evidence>
<organism evidence="4 5">
    <name type="scientific">Lolium multiflorum</name>
    <name type="common">Italian ryegrass</name>
    <name type="synonym">Lolium perenne subsp. multiflorum</name>
    <dbReference type="NCBI Taxonomy" id="4521"/>
    <lineage>
        <taxon>Eukaryota</taxon>
        <taxon>Viridiplantae</taxon>
        <taxon>Streptophyta</taxon>
        <taxon>Embryophyta</taxon>
        <taxon>Tracheophyta</taxon>
        <taxon>Spermatophyta</taxon>
        <taxon>Magnoliopsida</taxon>
        <taxon>Liliopsida</taxon>
        <taxon>Poales</taxon>
        <taxon>Poaceae</taxon>
        <taxon>BOP clade</taxon>
        <taxon>Pooideae</taxon>
        <taxon>Poodae</taxon>
        <taxon>Poeae</taxon>
        <taxon>Poeae Chloroplast Group 2 (Poeae type)</taxon>
        <taxon>Loliodinae</taxon>
        <taxon>Loliinae</taxon>
        <taxon>Lolium</taxon>
    </lineage>
</organism>
<gene>
    <name evidence="4" type="ORF">QYE76_025718</name>
</gene>
<evidence type="ECO:0000256" key="2">
    <source>
        <dbReference type="RuleBase" id="RU367018"/>
    </source>
</evidence>
<name>A0AAD8RGA8_LOLMU</name>
<dbReference type="GO" id="GO:0006355">
    <property type="term" value="P:regulation of DNA-templated transcription"/>
    <property type="evidence" value="ECO:0007669"/>
    <property type="project" value="UniProtKB-UniRule"/>
</dbReference>
<comment type="function">
    <text evidence="2">Putative transcription activator involved in regulating light control of development.</text>
</comment>
<keyword evidence="5" id="KW-1185">Reference proteome</keyword>
<dbReference type="PROSITE" id="PS50966">
    <property type="entry name" value="ZF_SWIM"/>
    <property type="match status" value="1"/>
</dbReference>
<evidence type="ECO:0000256" key="1">
    <source>
        <dbReference type="PROSITE-ProRule" id="PRU00325"/>
    </source>
</evidence>
<dbReference type="InterPro" id="IPR031052">
    <property type="entry name" value="FHY3/FAR1"/>
</dbReference>
<dbReference type="PANTHER" id="PTHR31669:SF305">
    <property type="entry name" value="PROTEIN FAR1-RELATED SEQUENCE"/>
    <property type="match status" value="1"/>
</dbReference>
<comment type="subcellular location">
    <subcellularLocation>
        <location evidence="2">Nucleus</location>
    </subcellularLocation>
</comment>
<reference evidence="4" key="1">
    <citation type="submission" date="2023-07" db="EMBL/GenBank/DDBJ databases">
        <title>A chromosome-level genome assembly of Lolium multiflorum.</title>
        <authorList>
            <person name="Chen Y."/>
            <person name="Copetti D."/>
            <person name="Kolliker R."/>
            <person name="Studer B."/>
        </authorList>
    </citation>
    <scope>NUCLEOTIDE SEQUENCE</scope>
    <source>
        <strain evidence="4">02402/16</strain>
        <tissue evidence="4">Leaf</tissue>
    </source>
</reference>
<proteinExistence type="inferred from homology"/>
<dbReference type="PANTHER" id="PTHR31669">
    <property type="entry name" value="PROTEIN FAR1-RELATED SEQUENCE 10-RELATED"/>
    <property type="match status" value="1"/>
</dbReference>
<comment type="similarity">
    <text evidence="2">Belongs to the FHY3/FAR1 family.</text>
</comment>
<keyword evidence="2" id="KW-0479">Metal-binding</keyword>
<feature type="domain" description="SWIM-type" evidence="3">
    <location>
        <begin position="67"/>
        <end position="105"/>
    </location>
</feature>
<protein>
    <recommendedName>
        <fullName evidence="2">Protein FAR1-RELATED SEQUENCE</fullName>
    </recommendedName>
</protein>
<dbReference type="GO" id="GO:0005634">
    <property type="term" value="C:nucleus"/>
    <property type="evidence" value="ECO:0007669"/>
    <property type="project" value="UniProtKB-SubCell"/>
</dbReference>
<evidence type="ECO:0000313" key="5">
    <source>
        <dbReference type="Proteomes" id="UP001231189"/>
    </source>
</evidence>
<dbReference type="AlphaFoldDB" id="A0AAD8RGA8"/>
<dbReference type="EMBL" id="JAUUTY010000006">
    <property type="protein sequence ID" value="KAK1620201.1"/>
    <property type="molecule type" value="Genomic_DNA"/>
</dbReference>
<dbReference type="GO" id="GO:0008270">
    <property type="term" value="F:zinc ion binding"/>
    <property type="evidence" value="ECO:0007669"/>
    <property type="project" value="UniProtKB-UniRule"/>
</dbReference>
<comment type="caution">
    <text evidence="4">The sequence shown here is derived from an EMBL/GenBank/DDBJ whole genome shotgun (WGS) entry which is preliminary data.</text>
</comment>
<dbReference type="InterPro" id="IPR007527">
    <property type="entry name" value="Znf_SWIM"/>
</dbReference>
<keyword evidence="2" id="KW-0539">Nucleus</keyword>
<sequence>MAGIEKWVPRAGLNFKNLDDAWQFWLAYGGRTGFDVRKRGSNISKSDRKATSCRFVSIGRLDGTFEEERIVTHDPLTQTVSCTCGIFNRVGIMCAHGLKVLDLMNIKILPAHYVLKRWTRDAQKGIILDRQGRNVVADPQLEASLRVKNLSYKFLTLAKKIANSEECCLMLEDAIESIGPKLEDKLNAYE</sequence>
<evidence type="ECO:0000313" key="4">
    <source>
        <dbReference type="EMBL" id="KAK1620201.1"/>
    </source>
</evidence>
<keyword evidence="2" id="KW-0862">Zinc</keyword>